<keyword evidence="2" id="KW-0449">Lipoprotein</keyword>
<dbReference type="InterPro" id="IPR027584">
    <property type="entry name" value="TrbK_RP4"/>
</dbReference>
<evidence type="ECO:0000313" key="3">
    <source>
        <dbReference type="Proteomes" id="UP000474565"/>
    </source>
</evidence>
<reference evidence="2 3" key="1">
    <citation type="submission" date="2019-12" db="EMBL/GenBank/DDBJ databases">
        <title>Novel species isolated from a subtropical stream in China.</title>
        <authorList>
            <person name="Lu H."/>
        </authorList>
    </citation>
    <scope>NUCLEOTIDE SEQUENCE [LARGE SCALE GENOMIC DNA]</scope>
    <source>
        <strain evidence="2 3">FT50W</strain>
    </source>
</reference>
<name>A0A6L8MGB4_9BURK</name>
<accession>A0A6L8MGB4</accession>
<dbReference type="AlphaFoldDB" id="A0A6L8MGB4"/>
<evidence type="ECO:0000313" key="2">
    <source>
        <dbReference type="EMBL" id="MYM81953.1"/>
    </source>
</evidence>
<dbReference type="RefSeq" id="WP_161019058.1">
    <property type="nucleotide sequence ID" value="NZ_WWCP01000006.1"/>
</dbReference>
<dbReference type="EMBL" id="WWCP01000006">
    <property type="protein sequence ID" value="MYM81953.1"/>
    <property type="molecule type" value="Genomic_DNA"/>
</dbReference>
<protein>
    <submittedName>
        <fullName evidence="2">Entry exclusion lipoprotein TrbK</fullName>
    </submittedName>
</protein>
<feature type="signal peptide" evidence="1">
    <location>
        <begin position="1"/>
        <end position="20"/>
    </location>
</feature>
<keyword evidence="1" id="KW-0732">Signal</keyword>
<gene>
    <name evidence="2" type="primary">trbK</name>
    <name evidence="2" type="ORF">GTP44_08265</name>
</gene>
<organism evidence="2 3">
    <name type="scientific">Duganella lactea</name>
    <dbReference type="NCBI Taxonomy" id="2692173"/>
    <lineage>
        <taxon>Bacteria</taxon>
        <taxon>Pseudomonadati</taxon>
        <taxon>Pseudomonadota</taxon>
        <taxon>Betaproteobacteria</taxon>
        <taxon>Burkholderiales</taxon>
        <taxon>Oxalobacteraceae</taxon>
        <taxon>Telluria group</taxon>
        <taxon>Duganella</taxon>
    </lineage>
</organism>
<dbReference type="NCBIfam" id="TIGR04359">
    <property type="entry name" value="TrbK_RP4"/>
    <property type="match status" value="1"/>
</dbReference>
<feature type="chain" id="PRO_5026648367" evidence="1">
    <location>
        <begin position="21"/>
        <end position="64"/>
    </location>
</feature>
<proteinExistence type="predicted"/>
<evidence type="ECO:0000256" key="1">
    <source>
        <dbReference type="SAM" id="SignalP"/>
    </source>
</evidence>
<comment type="caution">
    <text evidence="2">The sequence shown here is derived from an EMBL/GenBank/DDBJ whole genome shotgun (WGS) entry which is preliminary data.</text>
</comment>
<dbReference type="Proteomes" id="UP000474565">
    <property type="component" value="Unassembled WGS sequence"/>
</dbReference>
<sequence>MPRKLNWLLMGCAAALAVTAYQQLGGKPQPHVANDAGCTPEAIKRINNITERAIQSSRCAQRRQ</sequence>